<keyword evidence="6" id="KW-0598">Phosphotransferase system</keyword>
<dbReference type="PROSITE" id="PS51103">
    <property type="entry name" value="PTS_EIIC_TYPE_1"/>
    <property type="match status" value="1"/>
</dbReference>
<name>A0ABQ6IP55_9MICO</name>
<dbReference type="SUPFAM" id="SSF51261">
    <property type="entry name" value="Duplicated hybrid motif"/>
    <property type="match status" value="1"/>
</dbReference>
<keyword evidence="10 12" id="KW-0472">Membrane</keyword>
<evidence type="ECO:0000313" key="16">
    <source>
        <dbReference type="EMBL" id="GMA38512.1"/>
    </source>
</evidence>
<dbReference type="PANTHER" id="PTHR30175:SF1">
    <property type="entry name" value="PTS SYSTEM ARBUTIN-, CELLOBIOSE-, AND SALICIN-SPECIFIC EIIBC COMPONENT-RELATED"/>
    <property type="match status" value="1"/>
</dbReference>
<evidence type="ECO:0000259" key="13">
    <source>
        <dbReference type="PROSITE" id="PS51093"/>
    </source>
</evidence>
<dbReference type="PROSITE" id="PS51098">
    <property type="entry name" value="PTS_EIIB_TYPE_1"/>
    <property type="match status" value="1"/>
</dbReference>
<dbReference type="Proteomes" id="UP001157126">
    <property type="component" value="Unassembled WGS sequence"/>
</dbReference>
<keyword evidence="2" id="KW-0813">Transport</keyword>
<dbReference type="InterPro" id="IPR050558">
    <property type="entry name" value="PTS_Sugar-Specific_Components"/>
</dbReference>
<dbReference type="EMBL" id="BSUO01000001">
    <property type="protein sequence ID" value="GMA38512.1"/>
    <property type="molecule type" value="Genomic_DNA"/>
</dbReference>
<feature type="transmembrane region" description="Helical" evidence="12">
    <location>
        <begin position="328"/>
        <end position="346"/>
    </location>
</feature>
<dbReference type="Pfam" id="PF02378">
    <property type="entry name" value="PTS_EIIC"/>
    <property type="match status" value="1"/>
</dbReference>
<keyword evidence="7 12" id="KW-0812">Transmembrane</keyword>
<feature type="transmembrane region" description="Helical" evidence="12">
    <location>
        <begin position="427"/>
        <end position="449"/>
    </location>
</feature>
<evidence type="ECO:0000256" key="2">
    <source>
        <dbReference type="ARBA" id="ARBA00022448"/>
    </source>
</evidence>
<evidence type="ECO:0000259" key="14">
    <source>
        <dbReference type="PROSITE" id="PS51098"/>
    </source>
</evidence>
<sequence length="638" mass="66779">MSAQIRDYPKLARDILDVVGGPENVSNAARCATRLRLVLKETPPDAKARVSELPGVITVVENNGQFQVVIGNHISDVYDEFITHVAADSASSDAPHGSIVNRIIATMSAVFAPFIYVLAAAGILQGGLIIARMIQPAFETTGTHEVLAMMSWAPFTFLPIFIAITAAQHFKVNIFNAVLCTAALVTPTWAEIAGRIAEGEQVTFFGIALSQTTYTSSVLPPLFLVWILSYLERFLNRRIPAVARQLLVPLISILVMVPLTLLVIGPITAAGATLIATAYNAGVEVAPWLAAAFIGGFWQVAVIFGFHWGITPVVLDNFAKYGQDSFQAFQTAAVIGQVGAAAGVFLKSRNRKIKGVAAPATVTGVFGITEPAIYGVTLRFKTPFIFGCIAGAVGAVVISLFGARYYAYAGLPGPLTIVNAYSPDNPMSLWGELIGCAIAFFGAAALVYFAGYKDVLAETGTGPADPQATSTAGDLAQDLQIASPLEGSVVPLSEVPDPVFSGGVLGQGVAIRPTGSRIVAPFDGSVVSVLDSQHAVGLRSDEGVELLIHVGLDTVALEGEGFTGHVSAGQQVRAGDLLIEFDPHLIGERGYDLITPVVVTNAAAFAGVRPVATDSAVIGEPVLALDRLPAANSASTDA</sequence>
<feature type="transmembrane region" description="Helical" evidence="12">
    <location>
        <begin position="173"/>
        <end position="190"/>
    </location>
</feature>
<evidence type="ECO:0000256" key="3">
    <source>
        <dbReference type="ARBA" id="ARBA00022475"/>
    </source>
</evidence>
<comment type="subcellular location">
    <subcellularLocation>
        <location evidence="1">Cell membrane</location>
        <topology evidence="1">Multi-pass membrane protein</topology>
    </subcellularLocation>
</comment>
<dbReference type="PROSITE" id="PS01035">
    <property type="entry name" value="PTS_EIIB_TYPE_1_CYS"/>
    <property type="match status" value="1"/>
</dbReference>
<feature type="domain" description="PTS EIIA type-1" evidence="13">
    <location>
        <begin position="497"/>
        <end position="601"/>
    </location>
</feature>
<keyword evidence="9 12" id="KW-1133">Transmembrane helix</keyword>
<dbReference type="PROSITE" id="PS51093">
    <property type="entry name" value="PTS_EIIA_TYPE_1"/>
    <property type="match status" value="1"/>
</dbReference>
<feature type="transmembrane region" description="Helical" evidence="12">
    <location>
        <begin position="146"/>
        <end position="167"/>
    </location>
</feature>
<evidence type="ECO:0000256" key="12">
    <source>
        <dbReference type="SAM" id="Phobius"/>
    </source>
</evidence>
<dbReference type="InterPro" id="IPR011055">
    <property type="entry name" value="Dup_hybrid_motif"/>
</dbReference>
<dbReference type="Gene3D" id="3.30.1360.60">
    <property type="entry name" value="Glucose permease domain IIB"/>
    <property type="match status" value="1"/>
</dbReference>
<dbReference type="InterPro" id="IPR001127">
    <property type="entry name" value="PTS_EIIA_1_perm"/>
</dbReference>
<evidence type="ECO:0000256" key="8">
    <source>
        <dbReference type="ARBA" id="ARBA00022777"/>
    </source>
</evidence>
<feature type="transmembrane region" description="Helical" evidence="12">
    <location>
        <begin position="110"/>
        <end position="134"/>
    </location>
</feature>
<dbReference type="Pfam" id="PF00358">
    <property type="entry name" value="PTS_EIIA_1"/>
    <property type="match status" value="1"/>
</dbReference>
<feature type="transmembrane region" description="Helical" evidence="12">
    <location>
        <begin position="202"/>
        <end position="227"/>
    </location>
</feature>
<dbReference type="Pfam" id="PF00367">
    <property type="entry name" value="PTS_EIIB"/>
    <property type="match status" value="1"/>
</dbReference>
<comment type="caution">
    <text evidence="16">The sequence shown here is derived from an EMBL/GenBank/DDBJ whole genome shotgun (WGS) entry which is preliminary data.</text>
</comment>
<evidence type="ECO:0000256" key="4">
    <source>
        <dbReference type="ARBA" id="ARBA00022597"/>
    </source>
</evidence>
<dbReference type="NCBIfam" id="TIGR00830">
    <property type="entry name" value="PTBA"/>
    <property type="match status" value="1"/>
</dbReference>
<keyword evidence="8" id="KW-0418">Kinase</keyword>
<dbReference type="InterPro" id="IPR013013">
    <property type="entry name" value="PTS_EIIC_1"/>
</dbReference>
<feature type="domain" description="PTS EIIC type-1" evidence="15">
    <location>
        <begin position="105"/>
        <end position="462"/>
    </location>
</feature>
<dbReference type="RefSeq" id="WP_284302578.1">
    <property type="nucleotide sequence ID" value="NZ_BSUO01000001.1"/>
</dbReference>
<dbReference type="InterPro" id="IPR001996">
    <property type="entry name" value="PTS_IIB_1"/>
</dbReference>
<evidence type="ECO:0000256" key="11">
    <source>
        <dbReference type="PROSITE-ProRule" id="PRU00421"/>
    </source>
</evidence>
<keyword evidence="3" id="KW-1003">Cell membrane</keyword>
<dbReference type="SUPFAM" id="SSF55604">
    <property type="entry name" value="Glucose permease domain IIB"/>
    <property type="match status" value="1"/>
</dbReference>
<dbReference type="InterPro" id="IPR003352">
    <property type="entry name" value="PTS_EIIC"/>
</dbReference>
<dbReference type="PANTHER" id="PTHR30175">
    <property type="entry name" value="PHOSPHOTRANSFERASE SYSTEM TRANSPORT PROTEIN"/>
    <property type="match status" value="1"/>
</dbReference>
<proteinExistence type="predicted"/>
<evidence type="ECO:0000313" key="17">
    <source>
        <dbReference type="Proteomes" id="UP001157126"/>
    </source>
</evidence>
<evidence type="ECO:0000256" key="1">
    <source>
        <dbReference type="ARBA" id="ARBA00004651"/>
    </source>
</evidence>
<feature type="active site" description="Phosphocysteine intermediate; for EIIB activity" evidence="11">
    <location>
        <position position="31"/>
    </location>
</feature>
<feature type="transmembrane region" description="Helical" evidence="12">
    <location>
        <begin position="384"/>
        <end position="407"/>
    </location>
</feature>
<protein>
    <submittedName>
        <fullName evidence="16">PTS beta-glucoside transporter subunit EIIBCA</fullName>
    </submittedName>
</protein>
<dbReference type="NCBIfam" id="TIGR01995">
    <property type="entry name" value="PTS-II-ABC-beta"/>
    <property type="match status" value="1"/>
</dbReference>
<evidence type="ECO:0000259" key="15">
    <source>
        <dbReference type="PROSITE" id="PS51103"/>
    </source>
</evidence>
<keyword evidence="5" id="KW-0808">Transferase</keyword>
<dbReference type="CDD" id="cd00212">
    <property type="entry name" value="PTS_IIB_glc"/>
    <property type="match status" value="1"/>
</dbReference>
<evidence type="ECO:0000256" key="5">
    <source>
        <dbReference type="ARBA" id="ARBA00022679"/>
    </source>
</evidence>
<evidence type="ECO:0000256" key="10">
    <source>
        <dbReference type="ARBA" id="ARBA00023136"/>
    </source>
</evidence>
<evidence type="ECO:0000256" key="6">
    <source>
        <dbReference type="ARBA" id="ARBA00022683"/>
    </source>
</evidence>
<dbReference type="InterPro" id="IPR011297">
    <property type="entry name" value="PTS_IIABC_b_glu"/>
</dbReference>
<dbReference type="Gene3D" id="2.70.70.10">
    <property type="entry name" value="Glucose Permease (Domain IIA)"/>
    <property type="match status" value="1"/>
</dbReference>
<dbReference type="PROSITE" id="PS00371">
    <property type="entry name" value="PTS_EIIA_TYPE_1_HIS"/>
    <property type="match status" value="1"/>
</dbReference>
<organism evidence="16 17">
    <name type="scientific">Mobilicoccus caccae</name>
    <dbReference type="NCBI Taxonomy" id="1859295"/>
    <lineage>
        <taxon>Bacteria</taxon>
        <taxon>Bacillati</taxon>
        <taxon>Actinomycetota</taxon>
        <taxon>Actinomycetes</taxon>
        <taxon>Micrococcales</taxon>
        <taxon>Dermatophilaceae</taxon>
        <taxon>Mobilicoccus</taxon>
    </lineage>
</organism>
<dbReference type="InterPro" id="IPR018113">
    <property type="entry name" value="PTrfase_EIIB_Cys"/>
</dbReference>
<feature type="domain" description="PTS EIIB type-1" evidence="14">
    <location>
        <begin position="9"/>
        <end position="91"/>
    </location>
</feature>
<reference evidence="17" key="1">
    <citation type="journal article" date="2019" name="Int. J. Syst. Evol. Microbiol.">
        <title>The Global Catalogue of Microorganisms (GCM) 10K type strain sequencing project: providing services to taxonomists for standard genome sequencing and annotation.</title>
        <authorList>
            <consortium name="The Broad Institute Genomics Platform"/>
            <consortium name="The Broad Institute Genome Sequencing Center for Infectious Disease"/>
            <person name="Wu L."/>
            <person name="Ma J."/>
        </authorList>
    </citation>
    <scope>NUCLEOTIDE SEQUENCE [LARGE SCALE GENOMIC DNA]</scope>
    <source>
        <strain evidence="17">NBRC 113072</strain>
    </source>
</reference>
<evidence type="ECO:0000256" key="7">
    <source>
        <dbReference type="ARBA" id="ARBA00022692"/>
    </source>
</evidence>
<gene>
    <name evidence="16" type="ORF">GCM10025883_05570</name>
</gene>
<keyword evidence="4" id="KW-0762">Sugar transport</keyword>
<dbReference type="InterPro" id="IPR036878">
    <property type="entry name" value="Glu_permease_IIB"/>
</dbReference>
<feature type="transmembrane region" description="Helical" evidence="12">
    <location>
        <begin position="288"/>
        <end position="308"/>
    </location>
</feature>
<accession>A0ABQ6IP55</accession>
<feature type="transmembrane region" description="Helical" evidence="12">
    <location>
        <begin position="247"/>
        <end position="276"/>
    </location>
</feature>
<keyword evidence="17" id="KW-1185">Reference proteome</keyword>
<evidence type="ECO:0000256" key="9">
    <source>
        <dbReference type="ARBA" id="ARBA00022989"/>
    </source>
</evidence>